<dbReference type="Gene3D" id="1.25.40.10">
    <property type="entry name" value="Tetratricopeptide repeat domain"/>
    <property type="match status" value="1"/>
</dbReference>
<gene>
    <name evidence="5" type="ORF">KI810_12905</name>
</gene>
<evidence type="ECO:0000259" key="4">
    <source>
        <dbReference type="Pfam" id="PF13485"/>
    </source>
</evidence>
<feature type="repeat" description="TPR" evidence="3">
    <location>
        <begin position="41"/>
        <end position="74"/>
    </location>
</feature>
<reference evidence="5 6" key="1">
    <citation type="submission" date="2021-05" db="EMBL/GenBank/DDBJ databases">
        <title>The draft genome of Geobacter luticola JCM 17780.</title>
        <authorList>
            <person name="Xu Z."/>
            <person name="Masuda Y."/>
            <person name="Itoh H."/>
            <person name="Senoo K."/>
        </authorList>
    </citation>
    <scope>NUCLEOTIDE SEQUENCE [LARGE SCALE GENOMIC DNA]</scope>
    <source>
        <strain evidence="5 6">JCM 17780</strain>
    </source>
</reference>
<dbReference type="Pfam" id="PF07719">
    <property type="entry name" value="TPR_2"/>
    <property type="match status" value="1"/>
</dbReference>
<dbReference type="InterPro" id="IPR019734">
    <property type="entry name" value="TPR_rpt"/>
</dbReference>
<dbReference type="Pfam" id="PF13485">
    <property type="entry name" value="Peptidase_MA_2"/>
    <property type="match status" value="1"/>
</dbReference>
<evidence type="ECO:0000313" key="6">
    <source>
        <dbReference type="Proteomes" id="UP000756860"/>
    </source>
</evidence>
<feature type="repeat" description="TPR" evidence="3">
    <location>
        <begin position="150"/>
        <end position="183"/>
    </location>
</feature>
<sequence length="439" mass="49346">MRRCGVAGNTVTSLSVQRKLFLPLVFLVTLAVISPAFANDPVLHNDYALKLLEQGEYEKGLEHFQRAFAFSPYDETLRKNLAEAYTYVGMRQMEQKLYDAAADSFDHARELFPEAPRYAVLRGIALHAVKRYEGAIHELERARSLGETSPELYYHLGRAYYDSDNLALALEMWEKGLELDPARAAIRELADKARRELALEGRMDKGYSSRFSLSYDTELKSLLAGEILDVLEAAYNRVGADLGYFPDARVQVLLYTKKDFKALTDSPDWSGGLYDGKIRIPLGGATGMTALLRNVLVHEYTHVVVFEMTKGNCPTWLNEGLAELEGRKEFNQPMAELGRVARRGGYVSFQLLERPFSTLSDKQVALAYQQSYALVNFMVGRYGWHKIQEILRLLGTGKPVADAIGVALADYGVDYSGVVQEWQGNMTREYGVPEHPSPE</sequence>
<dbReference type="PANTHER" id="PTHR12558">
    <property type="entry name" value="CELL DIVISION CYCLE 16,23,27"/>
    <property type="match status" value="1"/>
</dbReference>
<dbReference type="InterPro" id="IPR013105">
    <property type="entry name" value="TPR_2"/>
</dbReference>
<accession>A0ABS5SF27</accession>
<dbReference type="PANTHER" id="PTHR12558:SF13">
    <property type="entry name" value="CELL DIVISION CYCLE PROTEIN 27 HOMOLOG"/>
    <property type="match status" value="1"/>
</dbReference>
<dbReference type="SUPFAM" id="SSF48452">
    <property type="entry name" value="TPR-like"/>
    <property type="match status" value="1"/>
</dbReference>
<dbReference type="PROSITE" id="PS50005">
    <property type="entry name" value="TPR"/>
    <property type="match status" value="3"/>
</dbReference>
<dbReference type="InterPro" id="IPR039568">
    <property type="entry name" value="Peptidase_MA-like_dom"/>
</dbReference>
<feature type="domain" description="Peptidase MA-like" evidence="4">
    <location>
        <begin position="239"/>
        <end position="425"/>
    </location>
</feature>
<dbReference type="InterPro" id="IPR011990">
    <property type="entry name" value="TPR-like_helical_dom_sf"/>
</dbReference>
<evidence type="ECO:0000256" key="3">
    <source>
        <dbReference type="PROSITE-ProRule" id="PRU00339"/>
    </source>
</evidence>
<name>A0ABS5SF27_9BACT</name>
<evidence type="ECO:0000256" key="1">
    <source>
        <dbReference type="ARBA" id="ARBA00022737"/>
    </source>
</evidence>
<dbReference type="Proteomes" id="UP000756860">
    <property type="component" value="Unassembled WGS sequence"/>
</dbReference>
<dbReference type="SMART" id="SM00028">
    <property type="entry name" value="TPR"/>
    <property type="match status" value="4"/>
</dbReference>
<evidence type="ECO:0000256" key="2">
    <source>
        <dbReference type="ARBA" id="ARBA00022803"/>
    </source>
</evidence>
<comment type="caution">
    <text evidence="5">The sequence shown here is derived from an EMBL/GenBank/DDBJ whole genome shotgun (WGS) entry which is preliminary data.</text>
</comment>
<proteinExistence type="predicted"/>
<dbReference type="EMBL" id="JAHCVK010000006">
    <property type="protein sequence ID" value="MBT0653961.1"/>
    <property type="molecule type" value="Genomic_DNA"/>
</dbReference>
<protein>
    <submittedName>
        <fullName evidence="5">Tetratricopeptide repeat protein</fullName>
    </submittedName>
</protein>
<dbReference type="PROSITE" id="PS50293">
    <property type="entry name" value="TPR_REGION"/>
    <property type="match status" value="1"/>
</dbReference>
<keyword evidence="2 3" id="KW-0802">TPR repeat</keyword>
<keyword evidence="1" id="KW-0677">Repeat</keyword>
<keyword evidence="6" id="KW-1185">Reference proteome</keyword>
<evidence type="ECO:0000313" key="5">
    <source>
        <dbReference type="EMBL" id="MBT0653961.1"/>
    </source>
</evidence>
<feature type="repeat" description="TPR" evidence="3">
    <location>
        <begin position="82"/>
        <end position="115"/>
    </location>
</feature>
<organism evidence="5 6">
    <name type="scientific">Geomobilimonas luticola</name>
    <dbReference type="NCBI Taxonomy" id="1114878"/>
    <lineage>
        <taxon>Bacteria</taxon>
        <taxon>Pseudomonadati</taxon>
        <taxon>Thermodesulfobacteriota</taxon>
        <taxon>Desulfuromonadia</taxon>
        <taxon>Geobacterales</taxon>
        <taxon>Geobacteraceae</taxon>
        <taxon>Geomobilimonas</taxon>
    </lineage>
</organism>